<evidence type="ECO:0000256" key="1">
    <source>
        <dbReference type="SAM" id="Phobius"/>
    </source>
</evidence>
<dbReference type="OrthoDB" id="2911325at2"/>
<keyword evidence="1" id="KW-1133">Transmembrane helix</keyword>
<sequence length="94" mass="10610">MDFLLLIISIFLLLFALTKVSKVKYSKDASTLKEAKLNVISLLWGVVIIAAMIFIPYQVWTISGSSTYWDGAYILLGTGLITAIFSFIFYYKVK</sequence>
<organism evidence="2 3">
    <name type="scientific">Paraliobacillus quinghaiensis</name>
    <dbReference type="NCBI Taxonomy" id="470815"/>
    <lineage>
        <taxon>Bacteria</taxon>
        <taxon>Bacillati</taxon>
        <taxon>Bacillota</taxon>
        <taxon>Bacilli</taxon>
        <taxon>Bacillales</taxon>
        <taxon>Bacillaceae</taxon>
        <taxon>Paraliobacillus</taxon>
    </lineage>
</organism>
<protein>
    <submittedName>
        <fullName evidence="2">Uncharacterized protein</fullName>
    </submittedName>
</protein>
<name>A0A917TCA9_9BACI</name>
<evidence type="ECO:0000313" key="2">
    <source>
        <dbReference type="EMBL" id="GGM18363.1"/>
    </source>
</evidence>
<keyword evidence="1" id="KW-0472">Membrane</keyword>
<keyword evidence="3" id="KW-1185">Reference proteome</keyword>
<feature type="transmembrane region" description="Helical" evidence="1">
    <location>
        <begin position="42"/>
        <end position="60"/>
    </location>
</feature>
<feature type="transmembrane region" description="Helical" evidence="1">
    <location>
        <begin position="72"/>
        <end position="91"/>
    </location>
</feature>
<keyword evidence="1" id="KW-0812">Transmembrane</keyword>
<proteinExistence type="predicted"/>
<reference evidence="2" key="2">
    <citation type="submission" date="2020-09" db="EMBL/GenBank/DDBJ databases">
        <authorList>
            <person name="Sun Q."/>
            <person name="Zhou Y."/>
        </authorList>
    </citation>
    <scope>NUCLEOTIDE SEQUENCE</scope>
    <source>
        <strain evidence="2">CGMCC 1.6333</strain>
    </source>
</reference>
<dbReference type="RefSeq" id="WP_117152485.1">
    <property type="nucleotide sequence ID" value="NZ_BMLG01000001.1"/>
</dbReference>
<accession>A0A917TCA9</accession>
<dbReference type="Proteomes" id="UP000618460">
    <property type="component" value="Unassembled WGS sequence"/>
</dbReference>
<reference evidence="2" key="1">
    <citation type="journal article" date="2014" name="Int. J. Syst. Evol. Microbiol.">
        <title>Complete genome sequence of Corynebacterium casei LMG S-19264T (=DSM 44701T), isolated from a smear-ripened cheese.</title>
        <authorList>
            <consortium name="US DOE Joint Genome Institute (JGI-PGF)"/>
            <person name="Walter F."/>
            <person name="Albersmeier A."/>
            <person name="Kalinowski J."/>
            <person name="Ruckert C."/>
        </authorList>
    </citation>
    <scope>NUCLEOTIDE SEQUENCE</scope>
    <source>
        <strain evidence="2">CGMCC 1.6333</strain>
    </source>
</reference>
<dbReference type="AlphaFoldDB" id="A0A917TCA9"/>
<comment type="caution">
    <text evidence="2">The sequence shown here is derived from an EMBL/GenBank/DDBJ whole genome shotgun (WGS) entry which is preliminary data.</text>
</comment>
<dbReference type="EMBL" id="BMLG01000001">
    <property type="protein sequence ID" value="GGM18363.1"/>
    <property type="molecule type" value="Genomic_DNA"/>
</dbReference>
<gene>
    <name evidence="2" type="ORF">GCM10011351_00190</name>
</gene>
<evidence type="ECO:0000313" key="3">
    <source>
        <dbReference type="Proteomes" id="UP000618460"/>
    </source>
</evidence>